<sequence>MQSTWGYASVAPDGTYRMERLAAGAYKISFSGGASGAETQWYKNAASQAAATPVSVTEGQNLTGIDATLVKGASISGKVTLPAGIDATGLQVSATSPESEFGQVATTAVLQDGTYRLAGLAAGTYKLKFSGYNTDAIEQWYNNAETFADAATVTLAKGQDLTGINAALVKGSSNSGKVTAPSGTDLTNIRVSAYSGDSLFDDAGNVQVGADGTYRLSGLRAGSYKLQFAGYQSGALTQWYNNADSFSTANAVDVAAGQDVMNINATLVKGASISGKVTLPAGVDWRAVHVNVMPTDSQNSFYNSFVQLSSDGTYRAAGLPAGSYKIQFTGFNSGALSQWYKNADSLADATPVTVTAGQDLAGIDATLVKGASISGKITMPAGMDPSRTHVSVFNADSQAGLNIGTSVASDGTYKVAGLNAGSYKLQFSAYGTGALSQWYKDAASFASATPVAVAAGEDVASVDAALAKGASISGTVSAPAGVAVSGVTVSAYLGDARATYAGNTSVGPDGTYRFEGLPAGSYKLQFSGNRSGAVSQWYNNATTFETAEAVPVTAGQDVTNINAALAKGASISGKVTGPAGTALTAIYVNAYTAGPQPVYAASTPVAQDGTYSLPGLESGSYKLEFNGNNSGALPLWYKDAGSMESAAPVAVTAGQDLTGIDATLLQGGSISGKVSAPAGISTTQLNVVAYTSGTDSQLTFAASTWVGSDGSYKLVGLPTGSYKLQFSGNSSGAVTQWYNNAPSAEAATAVAVTAGQDVVGINTSLTKGATISGKVTAPAGTELRSISVNADTADGSATFVANSSVSADGTYSLTGLPQGTYKVRFAGNNSGAVDQWYNNAATSSTANVLTLAAAQDLTGINATMVKGATISGKLTGLAEGEQYPVTVLDAAGKPVKEGYSDNTGAYSVSGLPAGSYKVAFNRSSGFSLAEAQFYQNMPESTGVASASPVAVTAGQSFAGKDGTLVKGGSLSGTVTDKSKAGLSGAKVQAYTRDGSKVTRTATTDAQGKFSVTGLTSGQYLLAVTPPSSKAELGKLYSGSVTAETSAVPVTATAGADKPAGDLSYATTTPAPVSDPKAAITVDPAKPAEAAVQMDNTASAVAADYHVIVNGDLSRPKVTVPAGQKSDVVLTGLAAKSTVEVRVYGDGKGTGTRLASATTPDSPPAPTPSFTDVSTGNQFYKEISWLASNGISTGWVAPDGTSTFGPLLPVNRDAMAAFMYRLSGKPAFNPPAVSPFKDVATDNQFYKEITWLASTNITTGWIEADGTRTYAPLQSVNRDAMAAFMYRLAGKPAFSPPAVSPFTDVATDNQFYKEITWLASTNITTGWTAGDGSKTFAPVSAVNRDAMAAFMYRYNAKFPRN</sequence>
<dbReference type="PANTHER" id="PTHR23303">
    <property type="entry name" value="CARBOXYPEPTIDASE REGULATORY REGION-CONTAINING"/>
    <property type="match status" value="1"/>
</dbReference>
<evidence type="ECO:0000313" key="7">
    <source>
        <dbReference type="EMBL" id="WXK93952.1"/>
    </source>
</evidence>
<keyword evidence="3" id="KW-0732">Signal</keyword>
<keyword evidence="8" id="KW-1185">Reference proteome</keyword>
<feature type="domain" description="SLH" evidence="6">
    <location>
        <begin position="1165"/>
        <end position="1232"/>
    </location>
</feature>
<organism evidence="7 8">
    <name type="scientific">Pseudarthrobacter quantipunctorum</name>
    <dbReference type="NCBI Taxonomy" id="3128980"/>
    <lineage>
        <taxon>Bacteria</taxon>
        <taxon>Bacillati</taxon>
        <taxon>Actinomycetota</taxon>
        <taxon>Actinomycetes</taxon>
        <taxon>Micrococcales</taxon>
        <taxon>Micrococcaceae</taxon>
        <taxon>Pseudarthrobacter</taxon>
    </lineage>
</organism>
<evidence type="ECO:0000259" key="6">
    <source>
        <dbReference type="PROSITE" id="PS51272"/>
    </source>
</evidence>
<feature type="domain" description="SLH" evidence="6">
    <location>
        <begin position="1297"/>
        <end position="1360"/>
    </location>
</feature>
<name>A0ABZ2R748_9MICC</name>
<dbReference type="Proteomes" id="UP001623384">
    <property type="component" value="Chromosome"/>
</dbReference>
<feature type="domain" description="SLH" evidence="6">
    <location>
        <begin position="1234"/>
        <end position="1296"/>
    </location>
</feature>
<evidence type="ECO:0000256" key="1">
    <source>
        <dbReference type="ARBA" id="ARBA00000548"/>
    </source>
</evidence>
<dbReference type="InterPro" id="IPR001119">
    <property type="entry name" value="SLH_dom"/>
</dbReference>
<reference evidence="7 8" key="1">
    <citation type="submission" date="2024-03" db="EMBL/GenBank/DDBJ databases">
        <title>Rhodococcus navarretei sp. nov. and Pseudarthrobacter quantumdoti sp. nov., two new species with the ability to biosynthesize Quantum Dots isolated from soil samples at Union Glacier, Antarctica.</title>
        <authorList>
            <person name="Vargas M."/>
        </authorList>
    </citation>
    <scope>NUCLEOTIDE SEQUENCE [LARGE SCALE GENOMIC DNA]</scope>
    <source>
        <strain evidence="7 8">RC-2-3</strain>
    </source>
</reference>
<evidence type="ECO:0000256" key="3">
    <source>
        <dbReference type="ARBA" id="ARBA00022729"/>
    </source>
</evidence>
<proteinExistence type="predicted"/>
<dbReference type="PROSITE" id="PS51272">
    <property type="entry name" value="SLH"/>
    <property type="match status" value="3"/>
</dbReference>
<dbReference type="Pfam" id="PF00395">
    <property type="entry name" value="SLH"/>
    <property type="match status" value="1"/>
</dbReference>
<dbReference type="EC" id="3.2.1.1" evidence="2"/>
<evidence type="ECO:0000256" key="5">
    <source>
        <dbReference type="SAM" id="MobiDB-lite"/>
    </source>
</evidence>
<dbReference type="Gene3D" id="2.60.40.10">
    <property type="entry name" value="Immunoglobulins"/>
    <property type="match status" value="3"/>
</dbReference>
<dbReference type="PANTHER" id="PTHR23303:SF15">
    <property type="entry name" value="COLOSSIN-A"/>
    <property type="match status" value="1"/>
</dbReference>
<gene>
    <name evidence="7" type="ORF">WHH00_03860</name>
</gene>
<dbReference type="InterPro" id="IPR013784">
    <property type="entry name" value="Carb-bd-like_fold"/>
</dbReference>
<evidence type="ECO:0000313" key="8">
    <source>
        <dbReference type="Proteomes" id="UP001623384"/>
    </source>
</evidence>
<dbReference type="EMBL" id="CP148033">
    <property type="protein sequence ID" value="WXK93952.1"/>
    <property type="molecule type" value="Genomic_DNA"/>
</dbReference>
<dbReference type="SUPFAM" id="SSF49452">
    <property type="entry name" value="Starch-binding domain-like"/>
    <property type="match status" value="1"/>
</dbReference>
<protein>
    <recommendedName>
        <fullName evidence="2">alpha-amylase</fullName>
        <ecNumber evidence="2">3.2.1.1</ecNumber>
    </recommendedName>
    <alternativeName>
        <fullName evidence="4">1,4-alpha-D-glucan glucanohydrolase</fullName>
    </alternativeName>
</protein>
<dbReference type="SUPFAM" id="SSF49478">
    <property type="entry name" value="Cna protein B-type domain"/>
    <property type="match status" value="2"/>
</dbReference>
<evidence type="ECO:0000256" key="2">
    <source>
        <dbReference type="ARBA" id="ARBA00012595"/>
    </source>
</evidence>
<accession>A0ABZ2R748</accession>
<feature type="region of interest" description="Disordered" evidence="5">
    <location>
        <begin position="1146"/>
        <end position="1172"/>
    </location>
</feature>
<dbReference type="Pfam" id="PF13620">
    <property type="entry name" value="CarboxypepD_reg"/>
    <property type="match status" value="2"/>
</dbReference>
<dbReference type="InterPro" id="IPR051417">
    <property type="entry name" value="SDr/BOS_complex"/>
</dbReference>
<dbReference type="Gene3D" id="2.60.40.1120">
    <property type="entry name" value="Carboxypeptidase-like, regulatory domain"/>
    <property type="match status" value="1"/>
</dbReference>
<evidence type="ECO:0000256" key="4">
    <source>
        <dbReference type="ARBA" id="ARBA00030238"/>
    </source>
</evidence>
<dbReference type="InterPro" id="IPR013783">
    <property type="entry name" value="Ig-like_fold"/>
</dbReference>
<comment type="catalytic activity">
    <reaction evidence="1">
        <text>Endohydrolysis of (1-&gt;4)-alpha-D-glucosidic linkages in polysaccharides containing three or more (1-&gt;4)-alpha-linked D-glucose units.</text>
        <dbReference type="EC" id="3.2.1.1"/>
    </reaction>
</comment>